<dbReference type="RefSeq" id="WP_068731210.1">
    <property type="nucleotide sequence ID" value="NZ_CP050292.1"/>
</dbReference>
<dbReference type="Proteomes" id="UP000076574">
    <property type="component" value="Unassembled WGS sequence"/>
</dbReference>
<dbReference type="EMBL" id="CP050292">
    <property type="protein sequence ID" value="QND75024.1"/>
    <property type="molecule type" value="Genomic_DNA"/>
</dbReference>
<reference evidence="5" key="2">
    <citation type="journal article" date="2020" name="Mol. Plant Microbe">
        <title>Rhizobial microsymbionts of the narrowly endemic Oxytropis species growing in Kamchatka are characterized by significant genetic diversity and possess a set of genes that are associated with T3SS and T6SS secretion systems and can affect the development of symbiosis.</title>
        <authorList>
            <person name="Safronova V."/>
            <person name="Guro P."/>
            <person name="Sazanova A."/>
            <person name="Kuznetsova I."/>
            <person name="Belimov A."/>
            <person name="Yakubov V."/>
            <person name="Chirak E."/>
            <person name="Afonin A."/>
            <person name="Gogolev Y."/>
            <person name="Andronov E."/>
            <person name="Tikhonovich I."/>
        </authorList>
    </citation>
    <scope>NUCLEOTIDE SEQUENCE [LARGE SCALE GENOMIC DNA]</scope>
    <source>
        <strain evidence="5">581</strain>
    </source>
</reference>
<dbReference type="InterPro" id="IPR009333">
    <property type="entry name" value="DUF992"/>
</dbReference>
<sequence>MRLSKMFGLTAVAFAASVATANAQQPGSVQVGVLECRGGQNVGYVVGSNAHLNCVFQSAGGRAEGYVANIRRFGLDLGFTENTTVQWAAFAPTTRVPRGALAGSYGGVGTNASVGLGFGGNFLVGGPGNTYSLQPISVQGQTGLNVASGIVQLELEATGPVSGHRYNKKRRHRSHR</sequence>
<evidence type="ECO:0000313" key="2">
    <source>
        <dbReference type="EMBL" id="KZD24163.1"/>
    </source>
</evidence>
<keyword evidence="1" id="KW-0732">Signal</keyword>
<dbReference type="STRING" id="943830.A4A58_23745"/>
<accession>A0A164A2G9</accession>
<reference evidence="3" key="3">
    <citation type="journal article" date="2020" name="Mol. Plant Microbe Interact.">
        <title>Complete genome sequences of four natural Pseudomonas isolates that catabolize a wide range of aromatic compounds relevant to lignin valorization.</title>
        <authorList>
            <person name="Hatmaker E.A."/>
            <person name="Presle G."/>
            <person name="Cannon O."/>
            <person name="Guss A.M."/>
            <person name="Elkins J.G."/>
        </authorList>
    </citation>
    <scope>NUCLEOTIDE SEQUENCE</scope>
    <source>
        <strain evidence="3">581</strain>
    </source>
</reference>
<dbReference type="Pfam" id="PF06186">
    <property type="entry name" value="DUF992"/>
    <property type="match status" value="1"/>
</dbReference>
<dbReference type="OrthoDB" id="7362478at2"/>
<dbReference type="KEGG" id="trb:HB776_30250"/>
<evidence type="ECO:0000313" key="5">
    <source>
        <dbReference type="Proteomes" id="UP000515291"/>
    </source>
</evidence>
<evidence type="ECO:0000256" key="1">
    <source>
        <dbReference type="SAM" id="SignalP"/>
    </source>
</evidence>
<dbReference type="EMBL" id="LVYV01000005">
    <property type="protein sequence ID" value="KZD24163.1"/>
    <property type="molecule type" value="Genomic_DNA"/>
</dbReference>
<evidence type="ECO:0000313" key="4">
    <source>
        <dbReference type="Proteomes" id="UP000076574"/>
    </source>
</evidence>
<feature type="chain" id="PRO_5041524728" evidence="1">
    <location>
        <begin position="24"/>
        <end position="176"/>
    </location>
</feature>
<evidence type="ECO:0000313" key="3">
    <source>
        <dbReference type="EMBL" id="QND75024.1"/>
    </source>
</evidence>
<dbReference type="AlphaFoldDB" id="A0A164A2G9"/>
<dbReference type="Proteomes" id="UP000515291">
    <property type="component" value="Chromosome"/>
</dbReference>
<gene>
    <name evidence="2" type="ORF">A4A58_23745</name>
    <name evidence="3" type="ORF">HB776_30250</name>
</gene>
<name>A0A164A2G9_9BRAD</name>
<reference evidence="2 4" key="1">
    <citation type="submission" date="2016-03" db="EMBL/GenBank/DDBJ databases">
        <title>Microsymbionts genomes from the relict species Vavilovia formosa (Stev.) Fed.</title>
        <authorList>
            <person name="Kopat V."/>
            <person name="Chirak E."/>
            <person name="Kimeklis A."/>
            <person name="Andronov E."/>
        </authorList>
    </citation>
    <scope>NUCLEOTIDE SEQUENCE [LARGE SCALE GENOMIC DNA]</scope>
    <source>
        <strain evidence="2 4">Vaf07</strain>
    </source>
</reference>
<protein>
    <submittedName>
        <fullName evidence="3">DUF992 domain-containing protein</fullName>
    </submittedName>
</protein>
<keyword evidence="4" id="KW-1185">Reference proteome</keyword>
<organism evidence="2 4">
    <name type="scientific">Tardiphaga robiniae</name>
    <dbReference type="NCBI Taxonomy" id="943830"/>
    <lineage>
        <taxon>Bacteria</taxon>
        <taxon>Pseudomonadati</taxon>
        <taxon>Pseudomonadota</taxon>
        <taxon>Alphaproteobacteria</taxon>
        <taxon>Hyphomicrobiales</taxon>
        <taxon>Nitrobacteraceae</taxon>
        <taxon>Tardiphaga</taxon>
    </lineage>
</organism>
<proteinExistence type="predicted"/>
<feature type="signal peptide" evidence="1">
    <location>
        <begin position="1"/>
        <end position="23"/>
    </location>
</feature>